<evidence type="ECO:0000313" key="1">
    <source>
        <dbReference type="EMBL" id="CAG8815598.1"/>
    </source>
</evidence>
<comment type="caution">
    <text evidence="1">The sequence shown here is derived from an EMBL/GenBank/DDBJ whole genome shotgun (WGS) entry which is preliminary data.</text>
</comment>
<protein>
    <submittedName>
        <fullName evidence="1">10225_t:CDS:1</fullName>
    </submittedName>
</protein>
<sequence>MSGAPCKHQGAVAAKFHISIFNFIPSLTPNDCAIYAYIALDYIKQDRSFYASLYAWPTLQNQEILCTRDKPKVLDKESDEIIETNNPNFILFLEVI</sequence>
<name>A0ABN7W411_GIGMA</name>
<accession>A0ABN7W411</accession>
<reference evidence="1 2" key="1">
    <citation type="submission" date="2021-06" db="EMBL/GenBank/DDBJ databases">
        <authorList>
            <person name="Kallberg Y."/>
            <person name="Tangrot J."/>
            <person name="Rosling A."/>
        </authorList>
    </citation>
    <scope>NUCLEOTIDE SEQUENCE [LARGE SCALE GENOMIC DNA]</scope>
    <source>
        <strain evidence="1 2">120-4 pot B 10/14</strain>
    </source>
</reference>
<gene>
    <name evidence="1" type="ORF">GMARGA_LOCUS26334</name>
</gene>
<dbReference type="Proteomes" id="UP000789901">
    <property type="component" value="Unassembled WGS sequence"/>
</dbReference>
<proteinExistence type="predicted"/>
<keyword evidence="2" id="KW-1185">Reference proteome</keyword>
<dbReference type="EMBL" id="CAJVQB010030466">
    <property type="protein sequence ID" value="CAG8815598.1"/>
    <property type="molecule type" value="Genomic_DNA"/>
</dbReference>
<organism evidence="1 2">
    <name type="scientific">Gigaspora margarita</name>
    <dbReference type="NCBI Taxonomy" id="4874"/>
    <lineage>
        <taxon>Eukaryota</taxon>
        <taxon>Fungi</taxon>
        <taxon>Fungi incertae sedis</taxon>
        <taxon>Mucoromycota</taxon>
        <taxon>Glomeromycotina</taxon>
        <taxon>Glomeromycetes</taxon>
        <taxon>Diversisporales</taxon>
        <taxon>Gigasporaceae</taxon>
        <taxon>Gigaspora</taxon>
    </lineage>
</organism>
<evidence type="ECO:0000313" key="2">
    <source>
        <dbReference type="Proteomes" id="UP000789901"/>
    </source>
</evidence>